<dbReference type="Pfam" id="PF00180">
    <property type="entry name" value="Iso_dh"/>
    <property type="match status" value="1"/>
</dbReference>
<dbReference type="PANTHER" id="PTHR11835:SF34">
    <property type="entry name" value="ISOCITRATE DEHYDROGENASE [NAD] SUBUNIT ALPHA, MITOCHONDRIAL"/>
    <property type="match status" value="1"/>
</dbReference>
<dbReference type="SUPFAM" id="SSF53659">
    <property type="entry name" value="Isocitrate/Isopropylmalate dehydrogenase-like"/>
    <property type="match status" value="1"/>
</dbReference>
<dbReference type="SMART" id="SM01329">
    <property type="entry name" value="Iso_dh"/>
    <property type="match status" value="1"/>
</dbReference>
<dbReference type="GO" id="GO:0006099">
    <property type="term" value="P:tricarboxylic acid cycle"/>
    <property type="evidence" value="ECO:0007669"/>
    <property type="project" value="TreeGrafter"/>
</dbReference>
<dbReference type="Proteomes" id="UP000249304">
    <property type="component" value="Unassembled WGS sequence"/>
</dbReference>
<protein>
    <submittedName>
        <fullName evidence="4">3-isopropylmalate dehydrogenase</fullName>
    </submittedName>
</protein>
<keyword evidence="5" id="KW-1185">Reference proteome</keyword>
<comment type="caution">
    <text evidence="4">The sequence shown here is derived from an EMBL/GenBank/DDBJ whole genome shotgun (WGS) entry which is preliminary data.</text>
</comment>
<dbReference type="AlphaFoldDB" id="A0A2W2DJK4"/>
<dbReference type="InterPro" id="IPR019818">
    <property type="entry name" value="IsoCit/isopropylmalate_DH_CS"/>
</dbReference>
<dbReference type="OrthoDB" id="5289857at2"/>
<dbReference type="GO" id="GO:0006102">
    <property type="term" value="P:isocitrate metabolic process"/>
    <property type="evidence" value="ECO:0007669"/>
    <property type="project" value="TreeGrafter"/>
</dbReference>
<dbReference type="GO" id="GO:0000287">
    <property type="term" value="F:magnesium ion binding"/>
    <property type="evidence" value="ECO:0007669"/>
    <property type="project" value="InterPro"/>
</dbReference>
<organism evidence="4 5">
    <name type="scientific">Nonomuraea aridisoli</name>
    <dbReference type="NCBI Taxonomy" id="2070368"/>
    <lineage>
        <taxon>Bacteria</taxon>
        <taxon>Bacillati</taxon>
        <taxon>Actinomycetota</taxon>
        <taxon>Actinomycetes</taxon>
        <taxon>Streptosporangiales</taxon>
        <taxon>Streptosporangiaceae</taxon>
        <taxon>Nonomuraea</taxon>
    </lineage>
</organism>
<dbReference type="InterPro" id="IPR024084">
    <property type="entry name" value="IsoPropMal-DH-like_dom"/>
</dbReference>
<gene>
    <name evidence="4" type="ORF">C1J01_33610</name>
</gene>
<dbReference type="RefSeq" id="WP_111183006.1">
    <property type="nucleotide sequence ID" value="NZ_POUD01000196.1"/>
</dbReference>
<evidence type="ECO:0000313" key="4">
    <source>
        <dbReference type="EMBL" id="PZG12136.1"/>
    </source>
</evidence>
<evidence type="ECO:0000256" key="1">
    <source>
        <dbReference type="ARBA" id="ARBA00007769"/>
    </source>
</evidence>
<dbReference type="Gene3D" id="3.40.718.10">
    <property type="entry name" value="Isopropylmalate Dehydrogenase"/>
    <property type="match status" value="1"/>
</dbReference>
<dbReference type="GO" id="GO:0051287">
    <property type="term" value="F:NAD binding"/>
    <property type="evidence" value="ECO:0007669"/>
    <property type="project" value="InterPro"/>
</dbReference>
<reference evidence="4 5" key="1">
    <citation type="submission" date="2018-01" db="EMBL/GenBank/DDBJ databases">
        <title>Draft genome sequence of Nonomuraea sp. KC333.</title>
        <authorList>
            <person name="Sahin N."/>
            <person name="Saygin H."/>
            <person name="Ay H."/>
        </authorList>
    </citation>
    <scope>NUCLEOTIDE SEQUENCE [LARGE SCALE GENOMIC DNA]</scope>
    <source>
        <strain evidence="4 5">KC333</strain>
    </source>
</reference>
<name>A0A2W2DJK4_9ACTN</name>
<evidence type="ECO:0000313" key="5">
    <source>
        <dbReference type="Proteomes" id="UP000249304"/>
    </source>
</evidence>
<keyword evidence="2" id="KW-0560">Oxidoreductase</keyword>
<accession>A0A2W2DJK4</accession>
<dbReference type="GO" id="GO:0004449">
    <property type="term" value="F:isocitrate dehydrogenase (NAD+) activity"/>
    <property type="evidence" value="ECO:0007669"/>
    <property type="project" value="TreeGrafter"/>
</dbReference>
<dbReference type="EMBL" id="POUD01000196">
    <property type="protein sequence ID" value="PZG12136.1"/>
    <property type="molecule type" value="Genomic_DNA"/>
</dbReference>
<evidence type="ECO:0000256" key="2">
    <source>
        <dbReference type="ARBA" id="ARBA00023002"/>
    </source>
</evidence>
<dbReference type="PANTHER" id="PTHR11835">
    <property type="entry name" value="DECARBOXYLATING DEHYDROGENASES-ISOCITRATE, ISOPROPYLMALATE, TARTRATE"/>
    <property type="match status" value="1"/>
</dbReference>
<comment type="similarity">
    <text evidence="1">Belongs to the isocitrate and isopropylmalate dehydrogenases family.</text>
</comment>
<evidence type="ECO:0000259" key="3">
    <source>
        <dbReference type="SMART" id="SM01329"/>
    </source>
</evidence>
<dbReference type="PROSITE" id="PS00470">
    <property type="entry name" value="IDH_IMDH"/>
    <property type="match status" value="1"/>
</dbReference>
<proteinExistence type="inferred from homology"/>
<sequence>MKVLVLPGDGIGPEIVTATLEVLAATGLGLEVELADIGFAGLAREGTTLPQPVLDRIPEVDGVILGPVSHYEYPPREQGGLNPSAELRVRFELFANVRPCRSRSDLSVLRAPMDLVIVRENTEGFYSDRNMYAGNGEFMPDAGSAFSIRKITARGSERVARAAFELARGRRGKVTAIHKANVLKLSDGLFLRVVREVAAEFPDVELEELIVDAAAAALVRRPDTFDVIVTTNMFGDILSDEAAELSGSLGLGGSLNVGHDIAVAQAQHGSAPDIAGKGVANPTSLILSAAMLLDWRGRRDGNDDLIAAAAGIESAVERVLDQPATRTPDLGGNLGTAQFAAHVAARLRRET</sequence>
<feature type="domain" description="Isopropylmalate dehydrogenase-like" evidence="3">
    <location>
        <begin position="2"/>
        <end position="343"/>
    </location>
</feature>